<keyword evidence="2" id="KW-0812">Transmembrane</keyword>
<sequence>MNQARRHAKKRVEPMPQDTIFLSGTTAGNTPAATTASSREDLEERVAGREPTYESEACETPSMPTFLLPYGSEALHSDAYATMDDSARNKLRGHDGTIGPLPYITFQRFHIHDVQFGNDPRSQFYSLFSCPERKFFDMQCLRMFVRRYIVHTSQNNNPRQVSLRRFIVSRCNCPSVEDALLVSIAQEELLHLVKADREMRKKTEPQPSRAVREYRAPAGLFWNTGILYITRIPVHTFLVGGLECAMVCALIVYSVVTFQTCDYYVIYELLRTYLSLIIALGIVGLIAGIFTCTHAVRMSIPLSGAMSVLLARAICVSGGVICSAVAVTRILRGLSTRVYTDFLRIQRDRVCEYYVINSCSGFYTSCVNSSGSTTEGLICSHCLERGYELADLTGTCEYAITAQFERLIIPFIAFSAALLLLFCVDHYLHAKLFGLVRVIQRSQIYGA</sequence>
<protein>
    <submittedName>
        <fullName evidence="3">Uncharacterized protein</fullName>
    </submittedName>
</protein>
<feature type="compositionally biased region" description="Low complexity" evidence="1">
    <location>
        <begin position="24"/>
        <end position="36"/>
    </location>
</feature>
<keyword evidence="2" id="KW-1133">Transmembrane helix</keyword>
<feature type="transmembrane region" description="Helical" evidence="2">
    <location>
        <begin position="407"/>
        <end position="428"/>
    </location>
</feature>
<feature type="region of interest" description="Disordered" evidence="1">
    <location>
        <begin position="1"/>
        <end position="40"/>
    </location>
</feature>
<dbReference type="AlphaFoldDB" id="S9VKB6"/>
<feature type="transmembrane region" description="Helical" evidence="2">
    <location>
        <begin position="237"/>
        <end position="256"/>
    </location>
</feature>
<reference evidence="3 4" key="1">
    <citation type="journal article" date="2013" name="PLoS ONE">
        <title>Predicting the Proteins of Angomonas deanei, Strigomonas culicis and Their Respective Endosymbionts Reveals New Aspects of the Trypanosomatidae Family.</title>
        <authorList>
            <person name="Motta M.C."/>
            <person name="Martins A.C."/>
            <person name="de Souza S.S."/>
            <person name="Catta-Preta C.M."/>
            <person name="Silva R."/>
            <person name="Klein C.C."/>
            <person name="de Almeida L.G."/>
            <person name="de Lima Cunha O."/>
            <person name="Ciapina L.P."/>
            <person name="Brocchi M."/>
            <person name="Colabardini A.C."/>
            <person name="de Araujo Lima B."/>
            <person name="Machado C.R."/>
            <person name="de Almeida Soares C.M."/>
            <person name="Probst C.M."/>
            <person name="de Menezes C.B."/>
            <person name="Thompson C.E."/>
            <person name="Bartholomeu D.C."/>
            <person name="Gradia D.F."/>
            <person name="Pavoni D.P."/>
            <person name="Grisard E.C."/>
            <person name="Fantinatti-Garboggini F."/>
            <person name="Marchini F.K."/>
            <person name="Rodrigues-Luiz G.F."/>
            <person name="Wagner G."/>
            <person name="Goldman G.H."/>
            <person name="Fietto J.L."/>
            <person name="Elias M.C."/>
            <person name="Goldman M.H."/>
            <person name="Sagot M.F."/>
            <person name="Pereira M."/>
            <person name="Stoco P.H."/>
            <person name="de Mendonca-Neto R.P."/>
            <person name="Teixeira S.M."/>
            <person name="Maciel T.E."/>
            <person name="de Oliveira Mendes T.A."/>
            <person name="Urmenyi T.P."/>
            <person name="de Souza W."/>
            <person name="Schenkman S."/>
            <person name="de Vasconcelos A.T."/>
        </authorList>
    </citation>
    <scope>NUCLEOTIDE SEQUENCE [LARGE SCALE GENOMIC DNA]</scope>
</reference>
<feature type="compositionally biased region" description="Basic residues" evidence="1">
    <location>
        <begin position="1"/>
        <end position="10"/>
    </location>
</feature>
<feature type="transmembrane region" description="Helical" evidence="2">
    <location>
        <begin position="308"/>
        <end position="331"/>
    </location>
</feature>
<evidence type="ECO:0000313" key="4">
    <source>
        <dbReference type="Proteomes" id="UP000015354"/>
    </source>
</evidence>
<evidence type="ECO:0000313" key="3">
    <source>
        <dbReference type="EMBL" id="EPY23640.1"/>
    </source>
</evidence>
<feature type="transmembrane region" description="Helical" evidence="2">
    <location>
        <begin position="276"/>
        <end position="296"/>
    </location>
</feature>
<evidence type="ECO:0000256" key="1">
    <source>
        <dbReference type="SAM" id="MobiDB-lite"/>
    </source>
</evidence>
<keyword evidence="4" id="KW-1185">Reference proteome</keyword>
<gene>
    <name evidence="3" type="ORF">STCU_07600</name>
</gene>
<proteinExistence type="predicted"/>
<evidence type="ECO:0000256" key="2">
    <source>
        <dbReference type="SAM" id="Phobius"/>
    </source>
</evidence>
<dbReference type="EMBL" id="ATMH01007600">
    <property type="protein sequence ID" value="EPY23640.1"/>
    <property type="molecule type" value="Genomic_DNA"/>
</dbReference>
<dbReference type="OrthoDB" id="264567at2759"/>
<organism evidence="3 4">
    <name type="scientific">Strigomonas culicis</name>
    <dbReference type="NCBI Taxonomy" id="28005"/>
    <lineage>
        <taxon>Eukaryota</taxon>
        <taxon>Discoba</taxon>
        <taxon>Euglenozoa</taxon>
        <taxon>Kinetoplastea</taxon>
        <taxon>Metakinetoplastina</taxon>
        <taxon>Trypanosomatida</taxon>
        <taxon>Trypanosomatidae</taxon>
        <taxon>Strigomonadinae</taxon>
        <taxon>Strigomonas</taxon>
    </lineage>
</organism>
<keyword evidence="2" id="KW-0472">Membrane</keyword>
<dbReference type="Proteomes" id="UP000015354">
    <property type="component" value="Unassembled WGS sequence"/>
</dbReference>
<name>S9VKB6_9TRYP</name>
<accession>S9VKB6</accession>
<comment type="caution">
    <text evidence="3">The sequence shown here is derived from an EMBL/GenBank/DDBJ whole genome shotgun (WGS) entry which is preliminary data.</text>
</comment>